<keyword evidence="9" id="KW-0472">Membrane</keyword>
<comment type="subunit">
    <text evidence="9">Component of the nuclear pore complex (NPC).</text>
</comment>
<dbReference type="GO" id="GO:0006606">
    <property type="term" value="P:protein import into nucleus"/>
    <property type="evidence" value="ECO:0007669"/>
    <property type="project" value="TreeGrafter"/>
</dbReference>
<evidence type="ECO:0000256" key="1">
    <source>
        <dbReference type="ARBA" id="ARBA00004567"/>
    </source>
</evidence>
<dbReference type="GO" id="GO:0006406">
    <property type="term" value="P:mRNA export from nucleus"/>
    <property type="evidence" value="ECO:0007669"/>
    <property type="project" value="TreeGrafter"/>
</dbReference>
<gene>
    <name evidence="11" type="ORF">BB558_003077</name>
</gene>
<comment type="caution">
    <text evidence="11">The sequence shown here is derived from an EMBL/GenBank/DDBJ whole genome shotgun (WGS) entry which is preliminary data.</text>
</comment>
<feature type="compositionally biased region" description="Basic and acidic residues" evidence="10">
    <location>
        <begin position="8"/>
        <end position="17"/>
    </location>
</feature>
<keyword evidence="7 9" id="KW-0906">Nuclear pore complex</keyword>
<keyword evidence="5 9" id="KW-0653">Protein transport</keyword>
<dbReference type="PANTHER" id="PTHR13373:SF21">
    <property type="entry name" value="NUCLEAR PORE COMPLEX PROTEIN NUP85"/>
    <property type="match status" value="1"/>
</dbReference>
<dbReference type="EMBL" id="MBFU01000275">
    <property type="protein sequence ID" value="PWA00851.1"/>
    <property type="molecule type" value="Genomic_DNA"/>
</dbReference>
<comment type="subcellular location">
    <subcellularLocation>
        <location evidence="1 9">Nucleus</location>
        <location evidence="1 9">Nuclear pore complex</location>
    </subcellularLocation>
</comment>
<keyword evidence="3 9" id="KW-0813">Transport</keyword>
<proteinExistence type="inferred from homology"/>
<evidence type="ECO:0000256" key="10">
    <source>
        <dbReference type="SAM" id="MobiDB-lite"/>
    </source>
</evidence>
<dbReference type="GO" id="GO:0031965">
    <property type="term" value="C:nuclear membrane"/>
    <property type="evidence" value="ECO:0007669"/>
    <property type="project" value="UniProtKB-UniRule"/>
</dbReference>
<evidence type="ECO:0000313" key="11">
    <source>
        <dbReference type="EMBL" id="PWA00851.1"/>
    </source>
</evidence>
<feature type="region of interest" description="Disordered" evidence="10">
    <location>
        <begin position="1"/>
        <end position="21"/>
    </location>
</feature>
<dbReference type="InterPro" id="IPR011502">
    <property type="entry name" value="Nucleoporin_Nup85"/>
</dbReference>
<keyword evidence="8 9" id="KW-0539">Nucleus</keyword>
<evidence type="ECO:0000313" key="12">
    <source>
        <dbReference type="Proteomes" id="UP000245591"/>
    </source>
</evidence>
<evidence type="ECO:0000256" key="6">
    <source>
        <dbReference type="ARBA" id="ARBA00023010"/>
    </source>
</evidence>
<sequence>MVKINDSLNHEISETPRKSKSLGAGTSLIVDLKPIGTNIDLVINNKAKNRDELEIRFDRKAENMLYNPDLRQFITTTHSLFKSVQSLGIEAMKYSKRGECPGFVDAMLRLSRLFKEAILDEYYYMLELQENNENVNSDELELLQAMHTIWGLVEICLFKGYQTQGTIVKGFAFAEIYTTWYRFNFPETGASEPDVLILRKLVRGEFEQAIEILDDLCKKLDKDGIQVAEGLKELILNHPMIQKSGNKGIQQWVQRAVLFSGNLPQLPKEFEWLYRIAMIICGDQRYLSEQSENWLEYLGGELLFGLVHNRVFDLHGIAKHCFDELGDMEKESDVGKCLASVLLGNYGELFVYLSKVDLWLCTHIVDFIFNFEALETSVWNIFNSDPRLYYLTKYGDVLSSHEDYWLLSLDYYMCCGKNGHNMAEEILLRQPLENYSKFNKLLGLCKIYGFETGAESLYKNMGAELLRKEEFIGAIDCYYFVGNQKKMNEIGREILRQYLNTGSVSDLRGVESLCSSIISQVPILRSLQMHYNLLQYLKSGETLEITRLIAEIFGGGEPNEVWPVVIIDTIAVLNSSKVGSWRSEHFMEMSRASEELRNSPIKYNLYEPIISSSGNTLMSTFKTIQDVDDALLLFIYNNLKHISFI</sequence>
<evidence type="ECO:0000256" key="3">
    <source>
        <dbReference type="ARBA" id="ARBA00022448"/>
    </source>
</evidence>
<dbReference type="GO" id="GO:0031080">
    <property type="term" value="C:nuclear pore outer ring"/>
    <property type="evidence" value="ECO:0007669"/>
    <property type="project" value="TreeGrafter"/>
</dbReference>
<dbReference type="PANTHER" id="PTHR13373">
    <property type="entry name" value="FROUNT PROTEIN-RELATED"/>
    <property type="match status" value="1"/>
</dbReference>
<name>A0A2U1J706_SMIAN</name>
<evidence type="ECO:0000256" key="9">
    <source>
        <dbReference type="RuleBase" id="RU365073"/>
    </source>
</evidence>
<dbReference type="GO" id="GO:0017056">
    <property type="term" value="F:structural constituent of nuclear pore"/>
    <property type="evidence" value="ECO:0007669"/>
    <property type="project" value="TreeGrafter"/>
</dbReference>
<accession>A0A2U1J706</accession>
<keyword evidence="6 9" id="KW-0811">Translocation</keyword>
<dbReference type="Proteomes" id="UP000245591">
    <property type="component" value="Unassembled WGS sequence"/>
</dbReference>
<dbReference type="AlphaFoldDB" id="A0A2U1J706"/>
<comment type="similarity">
    <text evidence="2 9">Belongs to the nucleoporin Nup85 family.</text>
</comment>
<dbReference type="Pfam" id="PF07575">
    <property type="entry name" value="Nucleopor_Nup85"/>
    <property type="match status" value="1"/>
</dbReference>
<evidence type="ECO:0000256" key="4">
    <source>
        <dbReference type="ARBA" id="ARBA00022816"/>
    </source>
</evidence>
<keyword evidence="12" id="KW-1185">Reference proteome</keyword>
<evidence type="ECO:0000256" key="2">
    <source>
        <dbReference type="ARBA" id="ARBA00005573"/>
    </source>
</evidence>
<comment type="function">
    <text evidence="9">Functions as a component of the nuclear pore complex (NPC).</text>
</comment>
<evidence type="ECO:0000256" key="8">
    <source>
        <dbReference type="ARBA" id="ARBA00023242"/>
    </source>
</evidence>
<dbReference type="GO" id="GO:0045893">
    <property type="term" value="P:positive regulation of DNA-templated transcription"/>
    <property type="evidence" value="ECO:0007669"/>
    <property type="project" value="TreeGrafter"/>
</dbReference>
<keyword evidence="4 9" id="KW-0509">mRNA transport</keyword>
<organism evidence="11 12">
    <name type="scientific">Smittium angustum</name>
    <dbReference type="NCBI Taxonomy" id="133377"/>
    <lineage>
        <taxon>Eukaryota</taxon>
        <taxon>Fungi</taxon>
        <taxon>Fungi incertae sedis</taxon>
        <taxon>Zoopagomycota</taxon>
        <taxon>Kickxellomycotina</taxon>
        <taxon>Harpellomycetes</taxon>
        <taxon>Harpellales</taxon>
        <taxon>Legeriomycetaceae</taxon>
        <taxon>Smittium</taxon>
    </lineage>
</organism>
<evidence type="ECO:0000256" key="5">
    <source>
        <dbReference type="ARBA" id="ARBA00022927"/>
    </source>
</evidence>
<evidence type="ECO:0000256" key="7">
    <source>
        <dbReference type="ARBA" id="ARBA00023132"/>
    </source>
</evidence>
<protein>
    <recommendedName>
        <fullName evidence="9">Nuclear pore complex protein Nup85</fullName>
    </recommendedName>
</protein>
<reference evidence="11 12" key="1">
    <citation type="journal article" date="2018" name="MBio">
        <title>Comparative Genomics Reveals the Core Gene Toolbox for the Fungus-Insect Symbiosis.</title>
        <authorList>
            <person name="Wang Y."/>
            <person name="Stata M."/>
            <person name="Wang W."/>
            <person name="Stajich J.E."/>
            <person name="White M.M."/>
            <person name="Moncalvo J.M."/>
        </authorList>
    </citation>
    <scope>NUCLEOTIDE SEQUENCE [LARGE SCALE GENOMIC DNA]</scope>
    <source>
        <strain evidence="11 12">AUS-126-30</strain>
    </source>
</reference>